<gene>
    <name evidence="6" type="ORF">N7U62_11285</name>
</gene>
<evidence type="ECO:0000313" key="7">
    <source>
        <dbReference type="Proteomes" id="UP001300692"/>
    </source>
</evidence>
<dbReference type="InterPro" id="IPR035952">
    <property type="entry name" value="Rhomboid-like_sf"/>
</dbReference>
<keyword evidence="2 5" id="KW-0812">Transmembrane</keyword>
<name>A0ABT3CU80_9BACT</name>
<feature type="transmembrane region" description="Helical" evidence="5">
    <location>
        <begin position="188"/>
        <end position="206"/>
    </location>
</feature>
<evidence type="ECO:0000256" key="4">
    <source>
        <dbReference type="ARBA" id="ARBA00023136"/>
    </source>
</evidence>
<keyword evidence="7" id="KW-1185">Reference proteome</keyword>
<evidence type="ECO:0000256" key="2">
    <source>
        <dbReference type="ARBA" id="ARBA00022692"/>
    </source>
</evidence>
<evidence type="ECO:0000256" key="5">
    <source>
        <dbReference type="SAM" id="Phobius"/>
    </source>
</evidence>
<dbReference type="EMBL" id="JAOYOD010000001">
    <property type="protein sequence ID" value="MCV9387251.1"/>
    <property type="molecule type" value="Genomic_DNA"/>
</dbReference>
<dbReference type="SUPFAM" id="SSF144091">
    <property type="entry name" value="Rhomboid-like"/>
    <property type="match status" value="1"/>
</dbReference>
<feature type="transmembrane region" description="Helical" evidence="5">
    <location>
        <begin position="93"/>
        <end position="113"/>
    </location>
</feature>
<comment type="subcellular location">
    <subcellularLocation>
        <location evidence="1">Membrane</location>
        <topology evidence="1">Multi-pass membrane protein</topology>
    </subcellularLocation>
</comment>
<keyword evidence="4 5" id="KW-0472">Membrane</keyword>
<dbReference type="RefSeq" id="WP_264138076.1">
    <property type="nucleotide sequence ID" value="NZ_JAOYOD010000001.1"/>
</dbReference>
<proteinExistence type="predicted"/>
<sequence>MKNHTSEQLIPFQWFWTDTHGQKMSFIEWFKSRPFSIIYFTFIWSIVGILGFASTRNCDDSWQHAFACDRAIWMGKMISNPIAYFFSWFTAPFFHNGIDHIFFVTIFGILLTIQSLEVQYGYKKALVVFFGSYVFVGVFFGLFFNVGLYLWPHIEFFSFGFERNWMGGSVGLYSAAGALTYDSRKKWAIPLIIASFETLNLTVIGIDIHISFIHVMSAISGYLTFWSLNRK</sequence>
<evidence type="ECO:0000313" key="6">
    <source>
        <dbReference type="EMBL" id="MCV9387251.1"/>
    </source>
</evidence>
<organism evidence="6 7">
    <name type="scientific">Reichenbachiella ulvae</name>
    <dbReference type="NCBI Taxonomy" id="2980104"/>
    <lineage>
        <taxon>Bacteria</taxon>
        <taxon>Pseudomonadati</taxon>
        <taxon>Bacteroidota</taxon>
        <taxon>Cytophagia</taxon>
        <taxon>Cytophagales</taxon>
        <taxon>Reichenbachiellaceae</taxon>
        <taxon>Reichenbachiella</taxon>
    </lineage>
</organism>
<comment type="caution">
    <text evidence="6">The sequence shown here is derived from an EMBL/GenBank/DDBJ whole genome shotgun (WGS) entry which is preliminary data.</text>
</comment>
<protein>
    <recommendedName>
        <fullName evidence="8">Peptidase S54 rhomboid domain-containing protein</fullName>
    </recommendedName>
</protein>
<feature type="transmembrane region" description="Helical" evidence="5">
    <location>
        <begin position="125"/>
        <end position="151"/>
    </location>
</feature>
<feature type="transmembrane region" description="Helical" evidence="5">
    <location>
        <begin position="163"/>
        <end position="181"/>
    </location>
</feature>
<keyword evidence="3 5" id="KW-1133">Transmembrane helix</keyword>
<dbReference type="Proteomes" id="UP001300692">
    <property type="component" value="Unassembled WGS sequence"/>
</dbReference>
<accession>A0ABT3CU80</accession>
<evidence type="ECO:0000256" key="1">
    <source>
        <dbReference type="ARBA" id="ARBA00004141"/>
    </source>
</evidence>
<feature type="transmembrane region" description="Helical" evidence="5">
    <location>
        <begin position="34"/>
        <end position="53"/>
    </location>
</feature>
<evidence type="ECO:0008006" key="8">
    <source>
        <dbReference type="Google" id="ProtNLM"/>
    </source>
</evidence>
<evidence type="ECO:0000256" key="3">
    <source>
        <dbReference type="ARBA" id="ARBA00022989"/>
    </source>
</evidence>
<reference evidence="6 7" key="1">
    <citation type="submission" date="2022-10" db="EMBL/GenBank/DDBJ databases">
        <title>Comparative genomics and taxonomic characterization of three novel marine species of genus Reichenbachiella exhibiting antioxidant and polysaccharide degradation activities.</title>
        <authorList>
            <person name="Muhammad N."/>
            <person name="Lee Y.-J."/>
            <person name="Ko J."/>
            <person name="Kim S.-G."/>
        </authorList>
    </citation>
    <scope>NUCLEOTIDE SEQUENCE [LARGE SCALE GENOMIC DNA]</scope>
    <source>
        <strain evidence="6 7">ABR2-5</strain>
    </source>
</reference>
<feature type="transmembrane region" description="Helical" evidence="5">
    <location>
        <begin position="212"/>
        <end position="228"/>
    </location>
</feature>